<dbReference type="AlphaFoldDB" id="A0A382T1X1"/>
<dbReference type="EMBL" id="UINC01133243">
    <property type="protein sequence ID" value="SVD16066.1"/>
    <property type="molecule type" value="Genomic_DNA"/>
</dbReference>
<evidence type="ECO:0000313" key="1">
    <source>
        <dbReference type="EMBL" id="SVD16066.1"/>
    </source>
</evidence>
<gene>
    <name evidence="1" type="ORF">METZ01_LOCUS368920</name>
</gene>
<accession>A0A382T1X1</accession>
<name>A0A382T1X1_9ZZZZ</name>
<sequence length="53" mass="6011">MVLKCAFPDRALFKYEAWGIASAIGPRLISERPLPVPDQANLYPFHRPAPYLL</sequence>
<organism evidence="1">
    <name type="scientific">marine metagenome</name>
    <dbReference type="NCBI Taxonomy" id="408172"/>
    <lineage>
        <taxon>unclassified sequences</taxon>
        <taxon>metagenomes</taxon>
        <taxon>ecological metagenomes</taxon>
    </lineage>
</organism>
<reference evidence="1" key="1">
    <citation type="submission" date="2018-05" db="EMBL/GenBank/DDBJ databases">
        <authorList>
            <person name="Lanie J.A."/>
            <person name="Ng W.-L."/>
            <person name="Kazmierczak K.M."/>
            <person name="Andrzejewski T.M."/>
            <person name="Davidsen T.M."/>
            <person name="Wayne K.J."/>
            <person name="Tettelin H."/>
            <person name="Glass J.I."/>
            <person name="Rusch D."/>
            <person name="Podicherti R."/>
            <person name="Tsui H.-C.T."/>
            <person name="Winkler M.E."/>
        </authorList>
    </citation>
    <scope>NUCLEOTIDE SEQUENCE</scope>
</reference>
<protein>
    <submittedName>
        <fullName evidence="1">Uncharacterized protein</fullName>
    </submittedName>
</protein>
<feature type="non-terminal residue" evidence="1">
    <location>
        <position position="53"/>
    </location>
</feature>
<proteinExistence type="predicted"/>